<keyword evidence="5" id="KW-0677">Repeat</keyword>
<dbReference type="PANTHER" id="PTHR45667">
    <property type="entry name" value="S-ADENOSYLMETHIONINE MITOCHONDRIAL CARRIER PROTEIN"/>
    <property type="match status" value="1"/>
</dbReference>
<evidence type="ECO:0000256" key="8">
    <source>
        <dbReference type="PROSITE-ProRule" id="PRU00282"/>
    </source>
</evidence>
<evidence type="ECO:0000256" key="2">
    <source>
        <dbReference type="ARBA" id="ARBA00006375"/>
    </source>
</evidence>
<name>A0A0E0K3A6_ORYPU</name>
<protein>
    <submittedName>
        <fullName evidence="9">Uncharacterized protein</fullName>
    </submittedName>
</protein>
<dbReference type="SUPFAM" id="SSF103506">
    <property type="entry name" value="Mitochondrial carrier"/>
    <property type="match status" value="1"/>
</dbReference>
<keyword evidence="10" id="KW-1185">Reference proteome</keyword>
<evidence type="ECO:0000256" key="3">
    <source>
        <dbReference type="ARBA" id="ARBA00022448"/>
    </source>
</evidence>
<keyword evidence="4 8" id="KW-0812">Transmembrane</keyword>
<reference evidence="9" key="2">
    <citation type="submission" date="2018-05" db="EMBL/GenBank/DDBJ databases">
        <title>OpunRS2 (Oryza punctata Reference Sequence Version 2).</title>
        <authorList>
            <person name="Zhang J."/>
            <person name="Kudrna D."/>
            <person name="Lee S."/>
            <person name="Talag J."/>
            <person name="Welchert J."/>
            <person name="Wing R.A."/>
        </authorList>
    </citation>
    <scope>NUCLEOTIDE SEQUENCE [LARGE SCALE GENOMIC DNA]</scope>
</reference>
<dbReference type="InterPro" id="IPR023395">
    <property type="entry name" value="MCP_dom_sf"/>
</dbReference>
<dbReference type="InterPro" id="IPR018108">
    <property type="entry name" value="MCP_transmembrane"/>
</dbReference>
<feature type="repeat" description="Solcar" evidence="8">
    <location>
        <begin position="329"/>
        <end position="413"/>
    </location>
</feature>
<evidence type="ECO:0000256" key="6">
    <source>
        <dbReference type="ARBA" id="ARBA00022989"/>
    </source>
</evidence>
<comment type="subcellular location">
    <subcellularLocation>
        <location evidence="1">Membrane</location>
        <topology evidence="1">Multi-pass membrane protein</topology>
    </subcellularLocation>
</comment>
<dbReference type="Proteomes" id="UP000026962">
    <property type="component" value="Chromosome 2"/>
</dbReference>
<proteinExistence type="inferred from homology"/>
<dbReference type="HOGENOM" id="CLU_025765_1_0_1"/>
<dbReference type="EnsemblPlants" id="OPUNC02G24640.2">
    <property type="protein sequence ID" value="OPUNC02G24640.2"/>
    <property type="gene ID" value="OPUNC02G24640"/>
</dbReference>
<keyword evidence="3" id="KW-0813">Transport</keyword>
<dbReference type="GO" id="GO:0016020">
    <property type="term" value="C:membrane"/>
    <property type="evidence" value="ECO:0007669"/>
    <property type="project" value="UniProtKB-SubCell"/>
</dbReference>
<feature type="repeat" description="Solcar" evidence="8">
    <location>
        <begin position="520"/>
        <end position="604"/>
    </location>
</feature>
<keyword evidence="7 8" id="KW-0472">Membrane</keyword>
<evidence type="ECO:0000313" key="9">
    <source>
        <dbReference type="EnsemblPlants" id="OPUNC02G24640.2"/>
    </source>
</evidence>
<dbReference type="FunFam" id="1.50.40.10:FF:000080">
    <property type="entry name" value="Mitochondrial substrate carrier protein-like"/>
    <property type="match status" value="1"/>
</dbReference>
<evidence type="ECO:0000256" key="1">
    <source>
        <dbReference type="ARBA" id="ARBA00004141"/>
    </source>
</evidence>
<dbReference type="AlphaFoldDB" id="A0A0E0K3A6"/>
<evidence type="ECO:0000256" key="4">
    <source>
        <dbReference type="ARBA" id="ARBA00022692"/>
    </source>
</evidence>
<evidence type="ECO:0000313" key="10">
    <source>
        <dbReference type="Proteomes" id="UP000026962"/>
    </source>
</evidence>
<feature type="repeat" description="Solcar" evidence="8">
    <location>
        <begin position="422"/>
        <end position="505"/>
    </location>
</feature>
<sequence length="616" mass="67598">MSSKCGAPKAGKPTINYHRLPLDGHQFDLDAFLTKDRNANNQSKPSAQSGSKSIDRRLTTPQLVSALTGIWNLVGQPESSSTAQISDSHGILHKDEPVCFEQKEQALMSCCAEYSTGLSSQNFLPTPKSIFEDLSLVKKMLMLTSCSSMAGGSSTWRHMHVGSAYYLQYQNIYPMQTRMMHTYAVSGSTEFKEDQCFRRNTNHSSQTRNMPTELCTSSSEEAHIHGSSLHGTKSNLEIIPEYYSSSSCSSQQMVTHEETRIMPSDQISSNTCTLTKNSMCISCPEGDAVVVNSGHTDQNVDGRMSQEHSVDKYSPQLESSVQHRFYGAVTLNRHAVAGALAGAVVSVSLHPIDTVKTIIQVNSSRRSSFYHTLLRTLVERGVLGLYGGLASKIACSAPISAIYTLTYEIVKGSLLPIMPKEYHSIAHCTAGGCSSIATSFLFTPSECIKQQIQVGSQYQNCWEALLGCLRKGGVTSLYAGWGAVLCRNIPHSVIKFYTYESLKQFMLKSAPANAHLDSGQTLFCGGFAGSTAALFTTPFDVVKTRVQLQALSPISKYDGVLHALKEIFQREGLKGLYRGLAPRLAMYISQGAIFFTSYEFLKTIMFSEQELPARSF</sequence>
<dbReference type="PROSITE" id="PS50920">
    <property type="entry name" value="SOLCAR"/>
    <property type="match status" value="3"/>
</dbReference>
<dbReference type="OMA" id="MHVGSAY"/>
<dbReference type="FunFam" id="1.50.40.10:FF:000162">
    <property type="entry name" value="Mitochondrial substrate carrier protein-like"/>
    <property type="match status" value="1"/>
</dbReference>
<dbReference type="Pfam" id="PF00153">
    <property type="entry name" value="Mito_carr"/>
    <property type="match status" value="3"/>
</dbReference>
<accession>A0A0E0K3A6</accession>
<dbReference type="Gene3D" id="1.50.40.10">
    <property type="entry name" value="Mitochondrial carrier domain"/>
    <property type="match status" value="2"/>
</dbReference>
<organism evidence="9">
    <name type="scientific">Oryza punctata</name>
    <name type="common">Red rice</name>
    <dbReference type="NCBI Taxonomy" id="4537"/>
    <lineage>
        <taxon>Eukaryota</taxon>
        <taxon>Viridiplantae</taxon>
        <taxon>Streptophyta</taxon>
        <taxon>Embryophyta</taxon>
        <taxon>Tracheophyta</taxon>
        <taxon>Spermatophyta</taxon>
        <taxon>Magnoliopsida</taxon>
        <taxon>Liliopsida</taxon>
        <taxon>Poales</taxon>
        <taxon>Poaceae</taxon>
        <taxon>BOP clade</taxon>
        <taxon>Oryzoideae</taxon>
        <taxon>Oryzeae</taxon>
        <taxon>Oryzinae</taxon>
        <taxon>Oryza</taxon>
    </lineage>
</organism>
<dbReference type="Gramene" id="OPUNC02G24640.2">
    <property type="protein sequence ID" value="OPUNC02G24640.2"/>
    <property type="gene ID" value="OPUNC02G24640"/>
</dbReference>
<reference evidence="9" key="1">
    <citation type="submission" date="2015-04" db="UniProtKB">
        <authorList>
            <consortium name="EnsemblPlants"/>
        </authorList>
    </citation>
    <scope>IDENTIFICATION</scope>
</reference>
<evidence type="ECO:0000256" key="7">
    <source>
        <dbReference type="ARBA" id="ARBA00023136"/>
    </source>
</evidence>
<comment type="similarity">
    <text evidence="2">Belongs to the mitochondrial carrier (TC 2.A.29) family.</text>
</comment>
<evidence type="ECO:0000256" key="5">
    <source>
        <dbReference type="ARBA" id="ARBA00022737"/>
    </source>
</evidence>
<keyword evidence="6" id="KW-1133">Transmembrane helix</keyword>